<dbReference type="EMBL" id="JABXBU010000012">
    <property type="protein sequence ID" value="KAF8788765.1"/>
    <property type="molecule type" value="Genomic_DNA"/>
</dbReference>
<reference evidence="2" key="1">
    <citation type="journal article" date="2020" name="bioRxiv">
        <title>Chromosome-level reference genome of the European wasp spider Argiope bruennichi: a resource for studies on range expansion and evolutionary adaptation.</title>
        <authorList>
            <person name="Sheffer M.M."/>
            <person name="Hoppe A."/>
            <person name="Krehenwinkel H."/>
            <person name="Uhl G."/>
            <person name="Kuss A.W."/>
            <person name="Jensen L."/>
            <person name="Jensen C."/>
            <person name="Gillespie R.G."/>
            <person name="Hoff K.J."/>
            <person name="Prost S."/>
        </authorList>
    </citation>
    <scope>NUCLEOTIDE SEQUENCE</scope>
</reference>
<keyword evidence="1" id="KW-0812">Transmembrane</keyword>
<name>A0A8T0FED4_ARGBR</name>
<evidence type="ECO:0000313" key="3">
    <source>
        <dbReference type="Proteomes" id="UP000807504"/>
    </source>
</evidence>
<feature type="transmembrane region" description="Helical" evidence="1">
    <location>
        <begin position="325"/>
        <end position="345"/>
    </location>
</feature>
<dbReference type="Proteomes" id="UP000807504">
    <property type="component" value="Unassembled WGS sequence"/>
</dbReference>
<proteinExistence type="predicted"/>
<protein>
    <submittedName>
        <fullName evidence="2">Uncharacterized protein</fullName>
    </submittedName>
</protein>
<keyword evidence="3" id="KW-1185">Reference proteome</keyword>
<feature type="transmembrane region" description="Helical" evidence="1">
    <location>
        <begin position="54"/>
        <end position="74"/>
    </location>
</feature>
<reference evidence="2" key="2">
    <citation type="submission" date="2020-06" db="EMBL/GenBank/DDBJ databases">
        <authorList>
            <person name="Sheffer M."/>
        </authorList>
    </citation>
    <scope>NUCLEOTIDE SEQUENCE</scope>
</reference>
<comment type="caution">
    <text evidence="2">The sequence shown here is derived from an EMBL/GenBank/DDBJ whole genome shotgun (WGS) entry which is preliminary data.</text>
</comment>
<evidence type="ECO:0000313" key="2">
    <source>
        <dbReference type="EMBL" id="KAF8788765.1"/>
    </source>
</evidence>
<keyword evidence="1" id="KW-0472">Membrane</keyword>
<dbReference type="AlphaFoldDB" id="A0A8T0FED4"/>
<keyword evidence="1" id="KW-1133">Transmembrane helix</keyword>
<feature type="transmembrane region" description="Helical" evidence="1">
    <location>
        <begin position="428"/>
        <end position="447"/>
    </location>
</feature>
<evidence type="ECO:0000256" key="1">
    <source>
        <dbReference type="SAM" id="Phobius"/>
    </source>
</evidence>
<organism evidence="2 3">
    <name type="scientific">Argiope bruennichi</name>
    <name type="common">Wasp spider</name>
    <name type="synonym">Aranea bruennichi</name>
    <dbReference type="NCBI Taxonomy" id="94029"/>
    <lineage>
        <taxon>Eukaryota</taxon>
        <taxon>Metazoa</taxon>
        <taxon>Ecdysozoa</taxon>
        <taxon>Arthropoda</taxon>
        <taxon>Chelicerata</taxon>
        <taxon>Arachnida</taxon>
        <taxon>Araneae</taxon>
        <taxon>Araneomorphae</taxon>
        <taxon>Entelegynae</taxon>
        <taxon>Araneoidea</taxon>
        <taxon>Araneidae</taxon>
        <taxon>Argiope</taxon>
    </lineage>
</organism>
<accession>A0A8T0FED4</accession>
<feature type="transmembrane region" description="Helical" evidence="1">
    <location>
        <begin position="202"/>
        <end position="227"/>
    </location>
</feature>
<feature type="transmembrane region" description="Helical" evidence="1">
    <location>
        <begin position="357"/>
        <end position="377"/>
    </location>
</feature>
<feature type="transmembrane region" description="Helical" evidence="1">
    <location>
        <begin position="86"/>
        <end position="106"/>
    </location>
</feature>
<sequence length="449" mass="51059">MIYFVSVCHDIQKLFQAHKAKMNSRSAPDYRYLTKNYNYLRNLVIEIDSQTSCVVFWAALANVFNLYFGIAVILDSEESFIGEKIYLYTLIIFSTFMFFLMCLWADGVSSSAASVAREAHLLDGDLASSAMHFRYILAVSQEVHMTMFGSKNTAIGVGSSISFLLNVMHRFFLCRHAARFGSVAQRLSKLAVKRDIRFNKHIYLLLFSCVIFGLIFMASATSVVIHTSNKIEEQKRFSMDFNMGSPKVFLVVFIPLSVCFLLLFVIPVNTFMIYFVSVCHDIQQLFLAHKAKMNSRSAPDYRYLTKNYNYLRNLVIEIDSQTSCVVFWAALANVFSLYFGIAVILDTEESYIGMRICIYTLIIFSTFMFFLMCLWADGVSSSAASVAREAQMLDGDLASSAMHVRYILAVSQEVHMTVWNLLPLRKSFVLASIGTMITYSVLIKDIIKQ</sequence>
<gene>
    <name evidence="2" type="ORF">HNY73_006771</name>
</gene>
<feature type="transmembrane region" description="Helical" evidence="1">
    <location>
        <begin position="248"/>
        <end position="276"/>
    </location>
</feature>